<dbReference type="EMBL" id="CP144521">
    <property type="protein sequence ID" value="WWC68346.1"/>
    <property type="molecule type" value="Genomic_DNA"/>
</dbReference>
<dbReference type="AlphaFoldDB" id="A0A1B9HT12"/>
<evidence type="ECO:0000313" key="2">
    <source>
        <dbReference type="EMBL" id="OCF46407.1"/>
    </source>
</evidence>
<evidence type="ECO:0000256" key="1">
    <source>
        <dbReference type="SAM" id="MobiDB-lite"/>
    </source>
</evidence>
<evidence type="ECO:0000313" key="4">
    <source>
        <dbReference type="Proteomes" id="UP000094020"/>
    </source>
</evidence>
<organism evidence="2">
    <name type="scientific">Kwoniella pini CBS 10737</name>
    <dbReference type="NCBI Taxonomy" id="1296096"/>
    <lineage>
        <taxon>Eukaryota</taxon>
        <taxon>Fungi</taxon>
        <taxon>Dikarya</taxon>
        <taxon>Basidiomycota</taxon>
        <taxon>Agaricomycotina</taxon>
        <taxon>Tremellomycetes</taxon>
        <taxon>Tremellales</taxon>
        <taxon>Cryptococcaceae</taxon>
        <taxon>Kwoniella</taxon>
    </lineage>
</organism>
<feature type="region of interest" description="Disordered" evidence="1">
    <location>
        <begin position="1"/>
        <end position="27"/>
    </location>
</feature>
<accession>A0A1B9HT12</accession>
<proteinExistence type="predicted"/>
<dbReference type="Proteomes" id="UP000094020">
    <property type="component" value="Chromosome 3"/>
</dbReference>
<reference evidence="2" key="1">
    <citation type="submission" date="2013-07" db="EMBL/GenBank/DDBJ databases">
        <title>The Genome Sequence of Cryptococcus pinus CBS10737.</title>
        <authorList>
            <consortium name="The Broad Institute Genome Sequencing Platform"/>
            <person name="Cuomo C."/>
            <person name="Litvintseva A."/>
            <person name="Chen Y."/>
            <person name="Heitman J."/>
            <person name="Sun S."/>
            <person name="Springer D."/>
            <person name="Dromer F."/>
            <person name="Young S.K."/>
            <person name="Zeng Q."/>
            <person name="Gargeya S."/>
            <person name="Fitzgerald M."/>
            <person name="Abouelleil A."/>
            <person name="Alvarado L."/>
            <person name="Berlin A.M."/>
            <person name="Chapman S.B."/>
            <person name="Dewar J."/>
            <person name="Goldberg J."/>
            <person name="Griggs A."/>
            <person name="Gujja S."/>
            <person name="Hansen M."/>
            <person name="Howarth C."/>
            <person name="Imamovic A."/>
            <person name="Larimer J."/>
            <person name="McCowan C."/>
            <person name="Murphy C."/>
            <person name="Pearson M."/>
            <person name="Priest M."/>
            <person name="Roberts A."/>
            <person name="Saif S."/>
            <person name="Shea T."/>
            <person name="Sykes S."/>
            <person name="Wortman J."/>
            <person name="Nusbaum C."/>
            <person name="Birren B."/>
        </authorList>
    </citation>
    <scope>NUCLEOTIDE SEQUENCE [LARGE SCALE GENOMIC DNA]</scope>
    <source>
        <strain evidence="2">CBS 10737</strain>
    </source>
</reference>
<sequence length="150" mass="17660">MYALHQYDADEEDEEEGEEEEHECENQFTCPHHCSKEDCKEYVEEEDWHEKYTTMCFVCGQLEDYRIDRDNKRDAYWVAHEKYDETPTPTDLQEVKEETEAGQALTAAYNELIDAKIELKNAKRLEGYTDDELADSYGSEDDEYNCPDGI</sequence>
<feature type="compositionally biased region" description="Acidic residues" evidence="1">
    <location>
        <begin position="9"/>
        <end position="23"/>
    </location>
</feature>
<gene>
    <name evidence="2" type="ORF">I206_07641</name>
    <name evidence="3" type="ORF">I206_102271</name>
</gene>
<reference evidence="2" key="3">
    <citation type="submission" date="2016-07" db="EMBL/GenBank/DDBJ databases">
        <title>Evolution of pathogenesis and genome organization in the Tremellales.</title>
        <authorList>
            <person name="Cuomo C."/>
            <person name="Litvintseva A."/>
            <person name="Heitman J."/>
            <person name="Chen Y."/>
            <person name="Sun S."/>
            <person name="Springer D."/>
            <person name="Dromer F."/>
            <person name="Young S."/>
            <person name="Zeng Q."/>
            <person name="Chapman S."/>
            <person name="Gujja S."/>
            <person name="Saif S."/>
            <person name="Birren B."/>
        </authorList>
    </citation>
    <scope>NUCLEOTIDE SEQUENCE</scope>
    <source>
        <strain evidence="2">CBS 10737</strain>
    </source>
</reference>
<dbReference type="KEGG" id="kpin:30176010"/>
<name>A0A1B9HT12_9TREE</name>
<dbReference type="GeneID" id="30176010"/>
<reference evidence="3" key="2">
    <citation type="submission" date="2013-07" db="EMBL/GenBank/DDBJ databases">
        <authorList>
            <consortium name="The Broad Institute Genome Sequencing Platform"/>
            <person name="Cuomo C."/>
            <person name="Litvintseva A."/>
            <person name="Chen Y."/>
            <person name="Heitman J."/>
            <person name="Sun S."/>
            <person name="Springer D."/>
            <person name="Dromer F."/>
            <person name="Young S.K."/>
            <person name="Zeng Q."/>
            <person name="Gargeya S."/>
            <person name="Fitzgerald M."/>
            <person name="Abouelleil A."/>
            <person name="Alvarado L."/>
            <person name="Berlin A.M."/>
            <person name="Chapman S.B."/>
            <person name="Dewar J."/>
            <person name="Goldberg J."/>
            <person name="Griggs A."/>
            <person name="Gujja S."/>
            <person name="Hansen M."/>
            <person name="Howarth C."/>
            <person name="Imamovic A."/>
            <person name="Larimer J."/>
            <person name="McCowan C."/>
            <person name="Murphy C."/>
            <person name="Pearson M."/>
            <person name="Priest M."/>
            <person name="Roberts A."/>
            <person name="Saif S."/>
            <person name="Shea T."/>
            <person name="Sykes S."/>
            <person name="Wortman J."/>
            <person name="Nusbaum C."/>
            <person name="Birren B."/>
        </authorList>
    </citation>
    <scope>NUCLEOTIDE SEQUENCE</scope>
    <source>
        <strain evidence="3">CBS 10737</strain>
    </source>
</reference>
<keyword evidence="4" id="KW-1185">Reference proteome</keyword>
<dbReference type="OrthoDB" id="10519034at2759"/>
<dbReference type="EMBL" id="KI894017">
    <property type="protein sequence ID" value="OCF46407.1"/>
    <property type="molecule type" value="Genomic_DNA"/>
</dbReference>
<protein>
    <submittedName>
        <fullName evidence="2">Uncharacterized protein</fullName>
    </submittedName>
</protein>
<dbReference type="RefSeq" id="XP_019007626.1">
    <property type="nucleotide sequence ID" value="XM_019159332.1"/>
</dbReference>
<evidence type="ECO:0000313" key="3">
    <source>
        <dbReference type="EMBL" id="WWC68346.1"/>
    </source>
</evidence>
<reference evidence="3" key="4">
    <citation type="submission" date="2024-02" db="EMBL/GenBank/DDBJ databases">
        <title>Comparative genomics of Cryptococcus and Kwoniella reveals pathogenesis evolution and contrasting modes of karyotype evolution via chromosome fusion or intercentromeric recombination.</title>
        <authorList>
            <person name="Coelho M.A."/>
            <person name="David-Palma M."/>
            <person name="Shea T."/>
            <person name="Bowers K."/>
            <person name="McGinley-Smith S."/>
            <person name="Mohammad A.W."/>
            <person name="Gnirke A."/>
            <person name="Yurkov A.M."/>
            <person name="Nowrousian M."/>
            <person name="Sun S."/>
            <person name="Cuomo C.A."/>
            <person name="Heitman J."/>
        </authorList>
    </citation>
    <scope>NUCLEOTIDE SEQUENCE</scope>
    <source>
        <strain evidence="3">CBS 10737</strain>
    </source>
</reference>